<dbReference type="AlphaFoldDB" id="T1H2P4"/>
<feature type="transmembrane region" description="Helical" evidence="1">
    <location>
        <begin position="40"/>
        <end position="60"/>
    </location>
</feature>
<proteinExistence type="predicted"/>
<feature type="transmembrane region" description="Helical" evidence="1">
    <location>
        <begin position="12"/>
        <end position="28"/>
    </location>
</feature>
<name>T1H2P4_MEGSC</name>
<keyword evidence="1" id="KW-1133">Transmembrane helix</keyword>
<dbReference type="Proteomes" id="UP000015102">
    <property type="component" value="Unassembled WGS sequence"/>
</dbReference>
<organism evidence="2 3">
    <name type="scientific">Megaselia scalaris</name>
    <name type="common">Humpbacked fly</name>
    <name type="synonym">Phora scalaris</name>
    <dbReference type="NCBI Taxonomy" id="36166"/>
    <lineage>
        <taxon>Eukaryota</taxon>
        <taxon>Metazoa</taxon>
        <taxon>Ecdysozoa</taxon>
        <taxon>Arthropoda</taxon>
        <taxon>Hexapoda</taxon>
        <taxon>Insecta</taxon>
        <taxon>Pterygota</taxon>
        <taxon>Neoptera</taxon>
        <taxon>Endopterygota</taxon>
        <taxon>Diptera</taxon>
        <taxon>Brachycera</taxon>
        <taxon>Muscomorpha</taxon>
        <taxon>Platypezoidea</taxon>
        <taxon>Phoridae</taxon>
        <taxon>Megaseliini</taxon>
        <taxon>Megaselia</taxon>
    </lineage>
</organism>
<dbReference type="EMBL" id="CAQQ02384921">
    <property type="status" value="NOT_ANNOTATED_CDS"/>
    <property type="molecule type" value="Genomic_DNA"/>
</dbReference>
<dbReference type="EMBL" id="CAQQ02384920">
    <property type="status" value="NOT_ANNOTATED_CDS"/>
    <property type="molecule type" value="Genomic_DNA"/>
</dbReference>
<reference evidence="2" key="2">
    <citation type="submission" date="2015-06" db="UniProtKB">
        <authorList>
            <consortium name="EnsemblMetazoa"/>
        </authorList>
    </citation>
    <scope>IDENTIFICATION</scope>
</reference>
<keyword evidence="3" id="KW-1185">Reference proteome</keyword>
<keyword evidence="1" id="KW-0472">Membrane</keyword>
<reference evidence="3" key="1">
    <citation type="submission" date="2013-02" db="EMBL/GenBank/DDBJ databases">
        <authorList>
            <person name="Hughes D."/>
        </authorList>
    </citation>
    <scope>NUCLEOTIDE SEQUENCE</scope>
    <source>
        <strain>Durham</strain>
        <strain evidence="3">NC isolate 2 -- Noor lab</strain>
    </source>
</reference>
<evidence type="ECO:0000256" key="1">
    <source>
        <dbReference type="SAM" id="Phobius"/>
    </source>
</evidence>
<dbReference type="HOGENOM" id="CLU_2640935_0_0_1"/>
<sequence length="77" mass="8705">MTPQLNFVADKYILLVTSIISASPVSMTSSSRPQFVYPTWVQFAEVCCIIIQMPIMFLTCHIDHHRIPSSNSAKAKY</sequence>
<evidence type="ECO:0000313" key="3">
    <source>
        <dbReference type="Proteomes" id="UP000015102"/>
    </source>
</evidence>
<keyword evidence="1" id="KW-0812">Transmembrane</keyword>
<evidence type="ECO:0000313" key="2">
    <source>
        <dbReference type="EnsemblMetazoa" id="MESCA010497-PA"/>
    </source>
</evidence>
<protein>
    <submittedName>
        <fullName evidence="2">Uncharacterized protein</fullName>
    </submittedName>
</protein>
<accession>T1H2P4</accession>
<dbReference type="EnsemblMetazoa" id="MESCA010497-RA">
    <property type="protein sequence ID" value="MESCA010497-PA"/>
    <property type="gene ID" value="MESCA010497"/>
</dbReference>